<organism evidence="4 5">
    <name type="scientific">Anaerostipes caccae (strain DSM 14662 / CCUG 47493 / JCM 13470 / NCIMB 13811 / L1-92)</name>
    <dbReference type="NCBI Taxonomy" id="411490"/>
    <lineage>
        <taxon>Bacteria</taxon>
        <taxon>Bacillati</taxon>
        <taxon>Bacillota</taxon>
        <taxon>Clostridia</taxon>
        <taxon>Lachnospirales</taxon>
        <taxon>Lachnospiraceae</taxon>
        <taxon>Anaerostipes</taxon>
    </lineage>
</organism>
<dbReference type="eggNOG" id="COG0191">
    <property type="taxonomic scope" value="Bacteria"/>
</dbReference>
<dbReference type="InterPro" id="IPR000771">
    <property type="entry name" value="FBA_II"/>
</dbReference>
<reference evidence="4" key="2">
    <citation type="submission" date="2013-11" db="EMBL/GenBank/DDBJ databases">
        <title>Draft genome sequence of Anaerostipes caccae (DSM 14662).</title>
        <authorList>
            <person name="Sudarsanam P."/>
            <person name="Ley R."/>
            <person name="Guruge J."/>
            <person name="Turnbaugh P.J."/>
            <person name="Mahowald M."/>
            <person name="Liep D."/>
            <person name="Gordon J."/>
        </authorList>
    </citation>
    <scope>NUCLEOTIDE SEQUENCE</scope>
    <source>
        <strain evidence="4">DSM 14662</strain>
    </source>
</reference>
<protein>
    <submittedName>
        <fullName evidence="4">Ketose-bisphosphate aldolase</fullName>
    </submittedName>
</protein>
<keyword evidence="5" id="KW-1185">Reference proteome</keyword>
<feature type="binding site" evidence="2">
    <location>
        <begin position="249"/>
        <end position="251"/>
    </location>
    <ligand>
        <name>dihydroxyacetone phosphate</name>
        <dbReference type="ChEBI" id="CHEBI:57642"/>
    </ligand>
</feature>
<dbReference type="HOGENOM" id="CLU_040088_1_0_9"/>
<dbReference type="GO" id="GO:0016832">
    <property type="term" value="F:aldehyde-lyase activity"/>
    <property type="evidence" value="ECO:0007669"/>
    <property type="project" value="InterPro"/>
</dbReference>
<evidence type="ECO:0000313" key="5">
    <source>
        <dbReference type="Proteomes" id="UP000004935"/>
    </source>
</evidence>
<feature type="binding site" evidence="2">
    <location>
        <begin position="270"/>
        <end position="273"/>
    </location>
    <ligand>
        <name>dihydroxyacetone phosphate</name>
        <dbReference type="ChEBI" id="CHEBI:57642"/>
    </ligand>
</feature>
<comment type="cofactor">
    <cofactor evidence="3">
        <name>Zn(2+)</name>
        <dbReference type="ChEBI" id="CHEBI:29105"/>
    </cofactor>
    <text evidence="3">Binds 2 Zn(2+) ions per subunit. One is catalytic and the other provides a structural contribution.</text>
</comment>
<dbReference type="InterPro" id="IPR050246">
    <property type="entry name" value="Class_II_FBP_aldolase"/>
</dbReference>
<feature type="binding site" evidence="3">
    <location>
        <position position="248"/>
    </location>
    <ligand>
        <name>Zn(2+)</name>
        <dbReference type="ChEBI" id="CHEBI:29105"/>
        <label>1</label>
        <note>catalytic</note>
    </ligand>
</feature>
<evidence type="ECO:0000256" key="3">
    <source>
        <dbReference type="PIRSR" id="PIRSR001359-3"/>
    </source>
</evidence>
<dbReference type="SUPFAM" id="SSF51569">
    <property type="entry name" value="Aldolase"/>
    <property type="match status" value="1"/>
</dbReference>
<reference evidence="4" key="1">
    <citation type="submission" date="2007-11" db="EMBL/GenBank/DDBJ databases">
        <authorList>
            <person name="Fulton L."/>
            <person name="Clifton S."/>
            <person name="Fulton B."/>
            <person name="Xu J."/>
            <person name="Minx P."/>
            <person name="Pepin K.H."/>
            <person name="Johnson M."/>
            <person name="Thiruvilangam P."/>
            <person name="Bhonagiri V."/>
            <person name="Nash W.E."/>
            <person name="Mardis E.R."/>
            <person name="Wilson R.K."/>
        </authorList>
    </citation>
    <scope>NUCLEOTIDE SEQUENCE [LARGE SCALE GENOMIC DNA]</scope>
    <source>
        <strain evidence="4">DSM 14662</strain>
    </source>
</reference>
<dbReference type="GO" id="GO:0005975">
    <property type="term" value="P:carbohydrate metabolic process"/>
    <property type="evidence" value="ECO:0007669"/>
    <property type="project" value="InterPro"/>
</dbReference>
<dbReference type="NCBIfam" id="TIGR00167">
    <property type="entry name" value="cbbA"/>
    <property type="match status" value="1"/>
</dbReference>
<accession>B0MII1</accession>
<dbReference type="PANTHER" id="PTHR30304:SF0">
    <property type="entry name" value="D-TAGATOSE-1,6-BISPHOSPHATE ALDOLASE SUBUNIT GATY-RELATED"/>
    <property type="match status" value="1"/>
</dbReference>
<feature type="binding site" evidence="3">
    <location>
        <position position="176"/>
    </location>
    <ligand>
        <name>Zn(2+)</name>
        <dbReference type="ChEBI" id="CHEBI:29105"/>
        <label>2</label>
    </ligand>
</feature>
<dbReference type="PANTHER" id="PTHR30304">
    <property type="entry name" value="D-TAGATOSE-1,6-BISPHOSPHATE ALDOLASE"/>
    <property type="match status" value="1"/>
</dbReference>
<name>B0MII1_ANACD</name>
<dbReference type="EMBL" id="ABAX03000037">
    <property type="protein sequence ID" value="EDR96105.1"/>
    <property type="molecule type" value="Genomic_DNA"/>
</dbReference>
<evidence type="ECO:0000313" key="4">
    <source>
        <dbReference type="EMBL" id="EDR96105.1"/>
    </source>
</evidence>
<dbReference type="STRING" id="411490.ANACAC_03436"/>
<keyword evidence="3" id="KW-0479">Metal-binding</keyword>
<feature type="binding site" evidence="3">
    <location>
        <position position="220"/>
    </location>
    <ligand>
        <name>Zn(2+)</name>
        <dbReference type="ChEBI" id="CHEBI:29105"/>
        <label>1</label>
        <note>catalytic</note>
    </ligand>
</feature>
<dbReference type="GO" id="GO:0008270">
    <property type="term" value="F:zinc ion binding"/>
    <property type="evidence" value="ECO:0007669"/>
    <property type="project" value="InterPro"/>
</dbReference>
<dbReference type="Proteomes" id="UP000004935">
    <property type="component" value="Unassembled WGS sequence"/>
</dbReference>
<dbReference type="Gene3D" id="3.20.20.70">
    <property type="entry name" value="Aldolase class I"/>
    <property type="match status" value="1"/>
</dbReference>
<keyword evidence="3" id="KW-0862">Zinc</keyword>
<dbReference type="Pfam" id="PF01116">
    <property type="entry name" value="F_bP_aldolase"/>
    <property type="match status" value="1"/>
</dbReference>
<dbReference type="CDD" id="cd00947">
    <property type="entry name" value="TBP_aldolase_IIB"/>
    <property type="match status" value="1"/>
</dbReference>
<dbReference type="PIRSF" id="PIRSF001359">
    <property type="entry name" value="F_bP_aldolase_II"/>
    <property type="match status" value="1"/>
</dbReference>
<sequence length="337" mass="37166">MEYKIISGLRSQRQKRDTKLARFLLYKWTESKKHHIYMIWEGELHTMIISMGEMLGKAKKEGYGVAAPNVFNRETIEASFLAAGKLKAPVILDVASVHGIYECADLARFYAARYPEVPVAVNLDHGGAFEDIIQAIHAGFSSVMIDRSTLLYEENVREVKEIVKVAHAVGVSVEAELGHVGQGDEYEETRDAGLTKLEEAQSYVEETGIDCLAVAVGTSHGVYKGTPHLEFELLSTLSKEIKIPLVLHGGSGTGDDNLAKAVKTGIQKVNLNTDLSEAGKNALRKALESSAPRKDVKAAGEFAPKKMNMQQTIAAGTEGFQEVLEHYMRLFDSQNRW</sequence>
<feature type="binding site" evidence="3">
    <location>
        <position position="146"/>
    </location>
    <ligand>
        <name>Zn(2+)</name>
        <dbReference type="ChEBI" id="CHEBI:29105"/>
        <label>2</label>
    </ligand>
</feature>
<proteinExistence type="predicted"/>
<feature type="binding site" evidence="2">
    <location>
        <position position="221"/>
    </location>
    <ligand>
        <name>dihydroxyacetone phosphate</name>
        <dbReference type="ChEBI" id="CHEBI:57642"/>
    </ligand>
</feature>
<feature type="binding site" evidence="3">
    <location>
        <position position="125"/>
    </location>
    <ligand>
        <name>Zn(2+)</name>
        <dbReference type="ChEBI" id="CHEBI:29105"/>
        <label>1</label>
        <note>catalytic</note>
    </ligand>
</feature>
<comment type="caution">
    <text evidence="4">The sequence shown here is derived from an EMBL/GenBank/DDBJ whole genome shotgun (WGS) entry which is preliminary data.</text>
</comment>
<evidence type="ECO:0000256" key="1">
    <source>
        <dbReference type="PIRSR" id="PIRSR001359-1"/>
    </source>
</evidence>
<gene>
    <name evidence="4" type="ORF">ANACAC_03436</name>
</gene>
<dbReference type="InterPro" id="IPR013785">
    <property type="entry name" value="Aldolase_TIM"/>
</dbReference>
<dbReference type="AlphaFoldDB" id="B0MII1"/>
<evidence type="ECO:0000256" key="2">
    <source>
        <dbReference type="PIRSR" id="PIRSR001359-2"/>
    </source>
</evidence>
<feature type="active site" description="Proton donor" evidence="1">
    <location>
        <position position="124"/>
    </location>
</feature>